<reference evidence="2 3" key="1">
    <citation type="submission" date="2015-12" db="EMBL/GenBank/DDBJ databases">
        <title>Draft genome sequence of Moniliophthora roreri, the causal agent of frosty pod rot of cacao.</title>
        <authorList>
            <person name="Aime M.C."/>
            <person name="Diaz-Valderrama J.R."/>
            <person name="Kijpornyongpan T."/>
            <person name="Phillips-Mora W."/>
        </authorList>
    </citation>
    <scope>NUCLEOTIDE SEQUENCE [LARGE SCALE GENOMIC DNA]</scope>
    <source>
        <strain evidence="2 3">MCA 2952</strain>
    </source>
</reference>
<evidence type="ECO:0000313" key="2">
    <source>
        <dbReference type="EMBL" id="KTB38030.1"/>
    </source>
</evidence>
<dbReference type="EMBL" id="LATX01001787">
    <property type="protein sequence ID" value="KTB38030.1"/>
    <property type="molecule type" value="Genomic_DNA"/>
</dbReference>
<name>A0A0W0FNW2_MONRR</name>
<comment type="caution">
    <text evidence="2">The sequence shown here is derived from an EMBL/GenBank/DDBJ whole genome shotgun (WGS) entry which is preliminary data.</text>
</comment>
<evidence type="ECO:0000256" key="1">
    <source>
        <dbReference type="SAM" id="MobiDB-lite"/>
    </source>
</evidence>
<gene>
    <name evidence="2" type="ORF">WG66_9392</name>
</gene>
<proteinExistence type="predicted"/>
<evidence type="ECO:0000313" key="3">
    <source>
        <dbReference type="Proteomes" id="UP000054988"/>
    </source>
</evidence>
<sequence length="239" mass="26172">MSSPRPVNICQPILNDDSNNNNVSRSFASSVDIRINLHAQYSGTPPLNIPPRSIQHSKATLFLTPLFNDGSPLRPAPEPTTPPLGLDNLPKKSRSFSDNPKSLPRNYPKHVFFAHSPVFDNNTRGHLTDSSLAVSGAQAAEHDQDAFKQLHRERRSSLATQNHNAVGAVGILMEADANLTGILTCGSRGEYAGCNGGLRLRCRWAGTSEWIHGTFSNICLTLVRDILTEKIYVYSQSLT</sequence>
<dbReference type="AlphaFoldDB" id="A0A0W0FNW2"/>
<organism evidence="2 3">
    <name type="scientific">Moniliophthora roreri</name>
    <name type="common">Frosty pod rot fungus</name>
    <name type="synonym">Monilia roreri</name>
    <dbReference type="NCBI Taxonomy" id="221103"/>
    <lineage>
        <taxon>Eukaryota</taxon>
        <taxon>Fungi</taxon>
        <taxon>Dikarya</taxon>
        <taxon>Basidiomycota</taxon>
        <taxon>Agaricomycotina</taxon>
        <taxon>Agaricomycetes</taxon>
        <taxon>Agaricomycetidae</taxon>
        <taxon>Agaricales</taxon>
        <taxon>Marasmiineae</taxon>
        <taxon>Marasmiaceae</taxon>
        <taxon>Moniliophthora</taxon>
    </lineage>
</organism>
<dbReference type="Proteomes" id="UP000054988">
    <property type="component" value="Unassembled WGS sequence"/>
</dbReference>
<accession>A0A0W0FNW2</accession>
<protein>
    <submittedName>
        <fullName evidence="2">Uncharacterized protein</fullName>
    </submittedName>
</protein>
<feature type="region of interest" description="Disordered" evidence="1">
    <location>
        <begin position="68"/>
        <end position="101"/>
    </location>
</feature>